<protein>
    <submittedName>
        <fullName evidence="2">Uncharacterized protein</fullName>
    </submittedName>
</protein>
<organism evidence="2 3">
    <name type="scientific">Callosobruchus maculatus</name>
    <name type="common">Southern cowpea weevil</name>
    <name type="synonym">Pulse bruchid</name>
    <dbReference type="NCBI Taxonomy" id="64391"/>
    <lineage>
        <taxon>Eukaryota</taxon>
        <taxon>Metazoa</taxon>
        <taxon>Ecdysozoa</taxon>
        <taxon>Arthropoda</taxon>
        <taxon>Hexapoda</taxon>
        <taxon>Insecta</taxon>
        <taxon>Pterygota</taxon>
        <taxon>Neoptera</taxon>
        <taxon>Endopterygota</taxon>
        <taxon>Coleoptera</taxon>
        <taxon>Polyphaga</taxon>
        <taxon>Cucujiformia</taxon>
        <taxon>Chrysomeloidea</taxon>
        <taxon>Chrysomelidae</taxon>
        <taxon>Bruchinae</taxon>
        <taxon>Bruchini</taxon>
        <taxon>Callosobruchus</taxon>
    </lineage>
</organism>
<accession>A0A653DCX5</accession>
<reference evidence="2 3" key="1">
    <citation type="submission" date="2019-01" db="EMBL/GenBank/DDBJ databases">
        <authorList>
            <person name="Sayadi A."/>
        </authorList>
    </citation>
    <scope>NUCLEOTIDE SEQUENCE [LARGE SCALE GENOMIC DNA]</scope>
</reference>
<dbReference type="EMBL" id="CAACVG010011432">
    <property type="protein sequence ID" value="VEN58054.1"/>
    <property type="molecule type" value="Genomic_DNA"/>
</dbReference>
<evidence type="ECO:0000256" key="1">
    <source>
        <dbReference type="SAM" id="MobiDB-lite"/>
    </source>
</evidence>
<dbReference type="OrthoDB" id="6625921at2759"/>
<keyword evidence="3" id="KW-1185">Reference proteome</keyword>
<proteinExistence type="predicted"/>
<dbReference type="AlphaFoldDB" id="A0A653DCX5"/>
<feature type="non-terminal residue" evidence="2">
    <location>
        <position position="30"/>
    </location>
</feature>
<gene>
    <name evidence="2" type="ORF">CALMAC_LOCUS16513</name>
</gene>
<name>A0A653DCX5_CALMS</name>
<feature type="region of interest" description="Disordered" evidence="1">
    <location>
        <begin position="1"/>
        <end position="30"/>
    </location>
</feature>
<dbReference type="Proteomes" id="UP000410492">
    <property type="component" value="Unassembled WGS sequence"/>
</dbReference>
<evidence type="ECO:0000313" key="2">
    <source>
        <dbReference type="EMBL" id="VEN58054.1"/>
    </source>
</evidence>
<evidence type="ECO:0000313" key="3">
    <source>
        <dbReference type="Proteomes" id="UP000410492"/>
    </source>
</evidence>
<sequence>MSSRRRSSNLTINGYHKNPHQRTVVEKLKK</sequence>